<dbReference type="AlphaFoldDB" id="A0A370XBQ1"/>
<dbReference type="EMBL" id="QRBF01000001">
    <property type="protein sequence ID" value="RDS85854.1"/>
    <property type="molecule type" value="Genomic_DNA"/>
</dbReference>
<keyword evidence="3" id="KW-1185">Reference proteome</keyword>
<gene>
    <name evidence="2" type="ORF">DWU99_00850</name>
</gene>
<name>A0A370XBQ1_9GAMM</name>
<sequence length="121" mass="12909">MVSPPTRLREPAAVTTRPIATLHELHQARVPTAVIACVLGVRETTVLRALQTPRATEGTTDTSEATVGRARSGSSALDAPITALWLAGRSVRDIADEVGRSAPTIRRALVRLGLAEPRRAR</sequence>
<dbReference type="Proteomes" id="UP000255334">
    <property type="component" value="Unassembled WGS sequence"/>
</dbReference>
<evidence type="ECO:0000256" key="1">
    <source>
        <dbReference type="SAM" id="MobiDB-lite"/>
    </source>
</evidence>
<feature type="compositionally biased region" description="Polar residues" evidence="1">
    <location>
        <begin position="53"/>
        <end position="65"/>
    </location>
</feature>
<comment type="caution">
    <text evidence="2">The sequence shown here is derived from an EMBL/GenBank/DDBJ whole genome shotgun (WGS) entry which is preliminary data.</text>
</comment>
<organism evidence="2 3">
    <name type="scientific">Dyella psychrodurans</name>
    <dbReference type="NCBI Taxonomy" id="1927960"/>
    <lineage>
        <taxon>Bacteria</taxon>
        <taxon>Pseudomonadati</taxon>
        <taxon>Pseudomonadota</taxon>
        <taxon>Gammaproteobacteria</taxon>
        <taxon>Lysobacterales</taxon>
        <taxon>Rhodanobacteraceae</taxon>
        <taxon>Dyella</taxon>
    </lineage>
</organism>
<dbReference type="Gene3D" id="1.10.10.60">
    <property type="entry name" value="Homeodomain-like"/>
    <property type="match status" value="1"/>
</dbReference>
<reference evidence="2 3" key="1">
    <citation type="submission" date="2018-07" db="EMBL/GenBank/DDBJ databases">
        <title>Dyella monticola sp. nov. and Dyella psychrodurans sp. nov. isolated from monsoon evergreen broad-leaved forest soil of Dinghu Mountain, China.</title>
        <authorList>
            <person name="Gao Z."/>
            <person name="Qiu L."/>
        </authorList>
    </citation>
    <scope>NUCLEOTIDE SEQUENCE [LARGE SCALE GENOMIC DNA]</scope>
    <source>
        <strain evidence="2 3">4MSK11</strain>
    </source>
</reference>
<evidence type="ECO:0000313" key="2">
    <source>
        <dbReference type="EMBL" id="RDS85854.1"/>
    </source>
</evidence>
<protein>
    <submittedName>
        <fullName evidence="2">Helix-turn-helix domain-containing protein</fullName>
    </submittedName>
</protein>
<accession>A0A370XBQ1</accession>
<evidence type="ECO:0000313" key="3">
    <source>
        <dbReference type="Proteomes" id="UP000255334"/>
    </source>
</evidence>
<proteinExistence type="predicted"/>
<feature type="region of interest" description="Disordered" evidence="1">
    <location>
        <begin position="52"/>
        <end position="72"/>
    </location>
</feature>